<evidence type="ECO:0000313" key="1">
    <source>
        <dbReference type="EMBL" id="GIL49051.1"/>
    </source>
</evidence>
<dbReference type="EMBL" id="BNCO01000006">
    <property type="protein sequence ID" value="GIL49051.1"/>
    <property type="molecule type" value="Genomic_DNA"/>
</dbReference>
<dbReference type="AlphaFoldDB" id="A0A8J4AW32"/>
<accession>A0A8J4AW32</accession>
<dbReference type="InterPro" id="IPR021109">
    <property type="entry name" value="Peptidase_aspartic_dom_sf"/>
</dbReference>
<dbReference type="Gene3D" id="2.40.70.10">
    <property type="entry name" value="Acid Proteases"/>
    <property type="match status" value="1"/>
</dbReference>
<comment type="caution">
    <text evidence="1">The sequence shown here is derived from an EMBL/GenBank/DDBJ whole genome shotgun (WGS) entry which is preliminary data.</text>
</comment>
<evidence type="ECO:0000313" key="2">
    <source>
        <dbReference type="Proteomes" id="UP000747399"/>
    </source>
</evidence>
<name>A0A8J4AW32_9CHLO</name>
<reference evidence="1" key="1">
    <citation type="journal article" date="2021" name="Proc. Natl. Acad. Sci. U.S.A.">
        <title>Three genomes in the algal genus Volvox reveal the fate of a haploid sex-determining region after a transition to homothallism.</title>
        <authorList>
            <person name="Yamamoto K."/>
            <person name="Hamaji T."/>
            <person name="Kawai-Toyooka H."/>
            <person name="Matsuzaki R."/>
            <person name="Takahashi F."/>
            <person name="Nishimura Y."/>
            <person name="Kawachi M."/>
            <person name="Noguchi H."/>
            <person name="Minakuchi Y."/>
            <person name="Umen J.G."/>
            <person name="Toyoda A."/>
            <person name="Nozaki H."/>
        </authorList>
    </citation>
    <scope>NUCLEOTIDE SEQUENCE</scope>
    <source>
        <strain evidence="1">NIES-3780</strain>
    </source>
</reference>
<protein>
    <submittedName>
        <fullName evidence="1">Uncharacterized protein</fullName>
    </submittedName>
</protein>
<keyword evidence="2" id="KW-1185">Reference proteome</keyword>
<sequence>QVTLADGGKHPILGRITLSLSVGPLRITTQPYVLQELTDTATYILGSSTLRQYGASIDMESATLRLRKGLYRARYPSCHLQVSGQKGVGLKRSLWLISRWLLCNSEQNPSQ</sequence>
<gene>
    <name evidence="1" type="ORF">Vafri_5514</name>
</gene>
<feature type="non-terminal residue" evidence="1">
    <location>
        <position position="1"/>
    </location>
</feature>
<dbReference type="Proteomes" id="UP000747399">
    <property type="component" value="Unassembled WGS sequence"/>
</dbReference>
<proteinExistence type="predicted"/>
<organism evidence="1 2">
    <name type="scientific">Volvox africanus</name>
    <dbReference type="NCBI Taxonomy" id="51714"/>
    <lineage>
        <taxon>Eukaryota</taxon>
        <taxon>Viridiplantae</taxon>
        <taxon>Chlorophyta</taxon>
        <taxon>core chlorophytes</taxon>
        <taxon>Chlorophyceae</taxon>
        <taxon>CS clade</taxon>
        <taxon>Chlamydomonadales</taxon>
        <taxon>Volvocaceae</taxon>
        <taxon>Volvox</taxon>
    </lineage>
</organism>